<name>A0A8I1FUW1_9PSED</name>
<sequence>MIVLRAMLLLRCAFYINCPGFDVRIGPLIKLQPVKAKAALANKKLTEVGRTFSLNRARVYGIENPDQELLMSRCQRVPVEAVTLAVVIRVKTIDIWHVELTHHPSLSRSTQTGWINTVSSGMTSSLSL</sequence>
<dbReference type="EMBL" id="JAEKCZ010000010">
    <property type="protein sequence ID" value="MBJ2257396.1"/>
    <property type="molecule type" value="Genomic_DNA"/>
</dbReference>
<evidence type="ECO:0000313" key="1">
    <source>
        <dbReference type="EMBL" id="MBJ2257396.1"/>
    </source>
</evidence>
<reference evidence="1" key="1">
    <citation type="submission" date="2020-12" db="EMBL/GenBank/DDBJ databases">
        <title>Antibiotic resistance and phylogeny of Pseudomonas spp. isolated over three decades from chicken meat in the Norwegian food chain.</title>
        <authorList>
            <person name="Moen B."/>
        </authorList>
    </citation>
    <scope>NUCLEOTIDE SEQUENCE</scope>
    <source>
        <strain evidence="1">MF6762</strain>
    </source>
</reference>
<accession>A0A8I1FUW1</accession>
<organism evidence="1 2">
    <name type="scientific">Pseudomonas psychrophila</name>
    <dbReference type="NCBI Taxonomy" id="122355"/>
    <lineage>
        <taxon>Bacteria</taxon>
        <taxon>Pseudomonadati</taxon>
        <taxon>Pseudomonadota</taxon>
        <taxon>Gammaproteobacteria</taxon>
        <taxon>Pseudomonadales</taxon>
        <taxon>Pseudomonadaceae</taxon>
        <taxon>Pseudomonas</taxon>
    </lineage>
</organism>
<proteinExistence type="predicted"/>
<dbReference type="Proteomes" id="UP000658390">
    <property type="component" value="Unassembled WGS sequence"/>
</dbReference>
<evidence type="ECO:0000313" key="2">
    <source>
        <dbReference type="Proteomes" id="UP000658390"/>
    </source>
</evidence>
<dbReference type="AlphaFoldDB" id="A0A8I1FUW1"/>
<dbReference type="RefSeq" id="WP_019829270.1">
    <property type="nucleotide sequence ID" value="NZ_ATLR01000050.1"/>
</dbReference>
<comment type="caution">
    <text evidence="1">The sequence shown here is derived from an EMBL/GenBank/DDBJ whole genome shotgun (WGS) entry which is preliminary data.</text>
</comment>
<gene>
    <name evidence="1" type="ORF">JFT45_12815</name>
</gene>
<protein>
    <submittedName>
        <fullName evidence="1">Uncharacterized protein</fullName>
    </submittedName>
</protein>